<dbReference type="Gene3D" id="3.40.50.1820">
    <property type="entry name" value="alpha/beta hydrolase"/>
    <property type="match status" value="1"/>
</dbReference>
<feature type="signal peptide" evidence="5">
    <location>
        <begin position="1"/>
        <end position="18"/>
    </location>
</feature>
<dbReference type="EC" id="3.4.16.-" evidence="5"/>
<keyword evidence="4 5" id="KW-0378">Hydrolase</keyword>
<dbReference type="AlphaFoldDB" id="A0A5K3FT99"/>
<dbReference type="InterPro" id="IPR001563">
    <property type="entry name" value="Peptidase_S10"/>
</dbReference>
<dbReference type="SUPFAM" id="SSF53474">
    <property type="entry name" value="alpha/beta-Hydrolases"/>
    <property type="match status" value="1"/>
</dbReference>
<dbReference type="GO" id="GO:0004185">
    <property type="term" value="F:serine-type carboxypeptidase activity"/>
    <property type="evidence" value="ECO:0007669"/>
    <property type="project" value="UniProtKB-UniRule"/>
</dbReference>
<sequence>MREVAILLLCLMSALASGRGRPKADRVYYLPGFLRPFDFEIYSGYLEGQTENIQLHYVFVEAETNSSAAPLVLWLNGGPGCSSLLGMLTENGPFLSRPGNRLVRNRFSWNQHANMLYLEAPAGVGFSFARDGVVKTDDDKVADNNFAALVHFFEKFPEFKNRDFYIVGESYGGVYVPTLAQRVVKHPEMELKGIAVDNGLTSYVLNDNSLIYFAYYHSLIDASLWQDLMKYCCGGKSADRCLFTLNPDSKCQDAVRQASDIILYGLNMYNLYAPCDGGVPPSGTITSKQHSQQTLSQDVVPWRRIFRYNRHSRHRHHRRRMHPMRINPNKRQSSNFTREHADRGNLFRLPTFDDTVKLSNKLDIVCNNDSAVEDYLNQAEVRETLHIPKIVHEWAACDADVYSNYTRVYHDLSPQYMELLQKNVRTHIFNGDVDMACNSIGDEWFVNDLGLNVTHPRHAWFYNSMDGTRQIGGYTKTFTHPAKQTNLTFSTVRGAGHMVPKDKPVPGFALFLNFLNNIDH</sequence>
<dbReference type="WBParaSite" id="MCU_009814-RA">
    <property type="protein sequence ID" value="MCU_009814-RA"/>
    <property type="gene ID" value="MCU_009814"/>
</dbReference>
<dbReference type="PROSITE" id="PS00560">
    <property type="entry name" value="CARBOXYPEPT_SER_HIS"/>
    <property type="match status" value="1"/>
</dbReference>
<dbReference type="Gene3D" id="3.40.50.12670">
    <property type="match status" value="1"/>
</dbReference>
<evidence type="ECO:0000313" key="6">
    <source>
        <dbReference type="WBParaSite" id="MCU_009814-RA"/>
    </source>
</evidence>
<dbReference type="PROSITE" id="PS00131">
    <property type="entry name" value="CARBOXYPEPT_SER_SER"/>
    <property type="match status" value="1"/>
</dbReference>
<dbReference type="FunFam" id="3.40.50.1820:FF:000335">
    <property type="entry name" value="Carboxypeptidase"/>
    <property type="match status" value="1"/>
</dbReference>
<evidence type="ECO:0000256" key="3">
    <source>
        <dbReference type="ARBA" id="ARBA00022670"/>
    </source>
</evidence>
<accession>A0A5K3FT99</accession>
<dbReference type="GO" id="GO:0031647">
    <property type="term" value="P:regulation of protein stability"/>
    <property type="evidence" value="ECO:0007669"/>
    <property type="project" value="UniProtKB-ARBA"/>
</dbReference>
<dbReference type="InterPro" id="IPR029058">
    <property type="entry name" value="AB_hydrolase_fold"/>
</dbReference>
<keyword evidence="3 5" id="KW-0645">Protease</keyword>
<organism evidence="6">
    <name type="scientific">Mesocestoides corti</name>
    <name type="common">Flatworm</name>
    <dbReference type="NCBI Taxonomy" id="53468"/>
    <lineage>
        <taxon>Eukaryota</taxon>
        <taxon>Metazoa</taxon>
        <taxon>Spiralia</taxon>
        <taxon>Lophotrochozoa</taxon>
        <taxon>Platyhelminthes</taxon>
        <taxon>Cestoda</taxon>
        <taxon>Eucestoda</taxon>
        <taxon>Cyclophyllidea</taxon>
        <taxon>Mesocestoididae</taxon>
        <taxon>Mesocestoides</taxon>
    </lineage>
</organism>
<feature type="chain" id="PRO_5024448005" description="Carboxypeptidase" evidence="5">
    <location>
        <begin position="19"/>
        <end position="520"/>
    </location>
</feature>
<evidence type="ECO:0000256" key="1">
    <source>
        <dbReference type="ARBA" id="ARBA00009431"/>
    </source>
</evidence>
<dbReference type="FunFam" id="3.40.50.12670:FF:000002">
    <property type="entry name" value="Carboxypeptidase"/>
    <property type="match status" value="1"/>
</dbReference>
<comment type="similarity">
    <text evidence="1 5">Belongs to the peptidase S10 family.</text>
</comment>
<dbReference type="GO" id="GO:0006508">
    <property type="term" value="P:proteolysis"/>
    <property type="evidence" value="ECO:0007669"/>
    <property type="project" value="UniProtKB-KW"/>
</dbReference>
<dbReference type="PANTHER" id="PTHR11802:SF502">
    <property type="entry name" value="LYSOSOMAL PROTECTIVE PROTEIN"/>
    <property type="match status" value="1"/>
</dbReference>
<keyword evidence="5" id="KW-0732">Signal</keyword>
<dbReference type="InterPro" id="IPR018202">
    <property type="entry name" value="Ser_caboxypep_ser_AS"/>
</dbReference>
<dbReference type="GO" id="GO:1904715">
    <property type="term" value="P:negative regulation of chaperone-mediated autophagy"/>
    <property type="evidence" value="ECO:0007669"/>
    <property type="project" value="UniProtKB-ARBA"/>
</dbReference>
<reference evidence="6" key="1">
    <citation type="submission" date="2019-11" db="UniProtKB">
        <authorList>
            <consortium name="WormBaseParasite"/>
        </authorList>
    </citation>
    <scope>IDENTIFICATION</scope>
</reference>
<evidence type="ECO:0000256" key="2">
    <source>
        <dbReference type="ARBA" id="ARBA00022645"/>
    </source>
</evidence>
<evidence type="ECO:0000256" key="5">
    <source>
        <dbReference type="RuleBase" id="RU361156"/>
    </source>
</evidence>
<name>A0A5K3FT99_MESCO</name>
<evidence type="ECO:0000256" key="4">
    <source>
        <dbReference type="ARBA" id="ARBA00022801"/>
    </source>
</evidence>
<dbReference type="PANTHER" id="PTHR11802">
    <property type="entry name" value="SERINE PROTEASE FAMILY S10 SERINE CARBOXYPEPTIDASE"/>
    <property type="match status" value="1"/>
</dbReference>
<dbReference type="Pfam" id="PF00450">
    <property type="entry name" value="Peptidase_S10"/>
    <property type="match status" value="1"/>
</dbReference>
<dbReference type="InterPro" id="IPR033124">
    <property type="entry name" value="Ser_caboxypep_his_AS"/>
</dbReference>
<protein>
    <recommendedName>
        <fullName evidence="5">Carboxypeptidase</fullName>
        <ecNumber evidence="5">3.4.16.-</ecNumber>
    </recommendedName>
</protein>
<proteinExistence type="inferred from homology"/>
<dbReference type="PRINTS" id="PR00724">
    <property type="entry name" value="CRBOXYPTASEC"/>
</dbReference>
<keyword evidence="2 5" id="KW-0121">Carboxypeptidase</keyword>